<dbReference type="GO" id="GO:0015074">
    <property type="term" value="P:DNA integration"/>
    <property type="evidence" value="ECO:0007669"/>
    <property type="project" value="InterPro"/>
</dbReference>
<dbReference type="Gene3D" id="3.30.420.10">
    <property type="entry name" value="Ribonuclease H-like superfamily/Ribonuclease H"/>
    <property type="match status" value="1"/>
</dbReference>
<reference evidence="3" key="1">
    <citation type="submission" date="2022-12" db="EMBL/GenBank/DDBJ databases">
        <authorList>
            <person name="Webb A."/>
        </authorList>
    </citation>
    <scope>NUCLEOTIDE SEQUENCE</scope>
    <source>
        <strain evidence="3">Hp1</strain>
    </source>
</reference>
<evidence type="ECO:0000313" key="4">
    <source>
        <dbReference type="Proteomes" id="UP001162031"/>
    </source>
</evidence>
<dbReference type="AlphaFoldDB" id="A0AAV0TBW9"/>
<evidence type="ECO:0000259" key="2">
    <source>
        <dbReference type="PROSITE" id="PS50994"/>
    </source>
</evidence>
<dbReference type="InterPro" id="IPR025724">
    <property type="entry name" value="GAG-pre-integrase_dom"/>
</dbReference>
<evidence type="ECO:0000313" key="3">
    <source>
        <dbReference type="EMBL" id="CAI5717288.1"/>
    </source>
</evidence>
<organism evidence="3 4">
    <name type="scientific">Hyaloperonospora brassicae</name>
    <name type="common">Brassica downy mildew</name>
    <name type="synonym">Peronospora brassicae</name>
    <dbReference type="NCBI Taxonomy" id="162125"/>
    <lineage>
        <taxon>Eukaryota</taxon>
        <taxon>Sar</taxon>
        <taxon>Stramenopiles</taxon>
        <taxon>Oomycota</taxon>
        <taxon>Peronosporomycetes</taxon>
        <taxon>Peronosporales</taxon>
        <taxon>Peronosporaceae</taxon>
        <taxon>Hyaloperonospora</taxon>
    </lineage>
</organism>
<keyword evidence="4" id="KW-1185">Reference proteome</keyword>
<dbReference type="InterPro" id="IPR054722">
    <property type="entry name" value="PolX-like_BBD"/>
</dbReference>
<dbReference type="SUPFAM" id="SSF53098">
    <property type="entry name" value="Ribonuclease H-like"/>
    <property type="match status" value="1"/>
</dbReference>
<comment type="caution">
    <text evidence="3">The sequence shown here is derived from an EMBL/GenBank/DDBJ whole genome shotgun (WGS) entry which is preliminary data.</text>
</comment>
<dbReference type="InterPro" id="IPR012337">
    <property type="entry name" value="RNaseH-like_sf"/>
</dbReference>
<dbReference type="InterPro" id="IPR036397">
    <property type="entry name" value="RNaseH_sf"/>
</dbReference>
<dbReference type="GO" id="GO:0008233">
    <property type="term" value="F:peptidase activity"/>
    <property type="evidence" value="ECO:0007669"/>
    <property type="project" value="UniProtKB-KW"/>
</dbReference>
<name>A0AAV0TBW9_HYABA</name>
<dbReference type="Pfam" id="PF13976">
    <property type="entry name" value="gag_pre-integrs"/>
    <property type="match status" value="1"/>
</dbReference>
<dbReference type="InterPro" id="IPR001584">
    <property type="entry name" value="Integrase_cat-core"/>
</dbReference>
<dbReference type="GO" id="GO:0006508">
    <property type="term" value="P:proteolysis"/>
    <property type="evidence" value="ECO:0007669"/>
    <property type="project" value="UniProtKB-KW"/>
</dbReference>
<accession>A0AAV0TBW9</accession>
<feature type="domain" description="Integrase catalytic" evidence="2">
    <location>
        <begin position="181"/>
        <end position="310"/>
    </location>
</feature>
<gene>
    <name evidence="3" type="ORF">HBR001_LOCUS1789</name>
</gene>
<dbReference type="PROSITE" id="PS50994">
    <property type="entry name" value="INTEGRASE"/>
    <property type="match status" value="1"/>
</dbReference>
<protein>
    <recommendedName>
        <fullName evidence="2">Integrase catalytic domain-containing protein</fullName>
    </recommendedName>
</protein>
<dbReference type="EMBL" id="CANTFL010000174">
    <property type="protein sequence ID" value="CAI5717288.1"/>
    <property type="molecule type" value="Genomic_DNA"/>
</dbReference>
<dbReference type="InterPro" id="IPR039537">
    <property type="entry name" value="Retrotran_Ty1/copia-like"/>
</dbReference>
<keyword evidence="1" id="KW-0645">Protease</keyword>
<dbReference type="Pfam" id="PF22936">
    <property type="entry name" value="Pol_BBD"/>
    <property type="match status" value="1"/>
</dbReference>
<proteinExistence type="predicted"/>
<sequence>MGHWIAECPSRIHDNADRQRPQRANMAHNQASGDFLFAVGKVSCDDTKNPTWLIDSGATQHMSYSKCFMVNYKTIDPVDLHLADDGVVQAIGSGDIVMKMKTPSGVKKGVLTNVWHIPKLTRNLFSVGRLTKDAAPMTFDTSVCHVNVKGQKWKIGERAGKGLFKMCMTPVHAESASVANVAEAPQMSKSYLWHLRLGHIGHGGLDTIVKQKLSVGIDIASVNKWELCGGCAPGKQTRVSFQSTTTERAKNVLDIVRLAHLRRFSHIRDARTFRLLRSDNGGEYVSNKFAAFCRNEGIVQQFTPPYTSQL</sequence>
<dbReference type="PANTHER" id="PTHR42648">
    <property type="entry name" value="TRANSPOSASE, PUTATIVE-RELATED"/>
    <property type="match status" value="1"/>
</dbReference>
<keyword evidence="1" id="KW-0378">Hydrolase</keyword>
<evidence type="ECO:0000256" key="1">
    <source>
        <dbReference type="ARBA" id="ARBA00022670"/>
    </source>
</evidence>
<dbReference type="GO" id="GO:0003676">
    <property type="term" value="F:nucleic acid binding"/>
    <property type="evidence" value="ECO:0007669"/>
    <property type="project" value="InterPro"/>
</dbReference>
<dbReference type="PANTHER" id="PTHR42648:SF28">
    <property type="entry name" value="TRANSPOSON-ENCODED PROTEIN WITH RIBONUCLEASE H-LIKE AND RETROVIRUS ZINC FINGER-LIKE DOMAINS"/>
    <property type="match status" value="1"/>
</dbReference>
<dbReference type="Proteomes" id="UP001162031">
    <property type="component" value="Unassembled WGS sequence"/>
</dbReference>